<gene>
    <name evidence="3" type="ORF">E5676_scaffold429G00160</name>
    <name evidence="2" type="ORF">E6C27_scaffold35G00600</name>
</gene>
<sequence>MVVDVTGGERTSGGRYDRRRHSGDLRRSTRNAASRRRDPLEMGRRSSDVRWSIVLTPPQRDCEGQSNDDELEDIVLHCEGVPSDMPNIDGSNDLDDSISTYVQSDCEGTWIPK</sequence>
<evidence type="ECO:0000313" key="4">
    <source>
        <dbReference type="Proteomes" id="UP000321393"/>
    </source>
</evidence>
<comment type="caution">
    <text evidence="3">The sequence shown here is derived from an EMBL/GenBank/DDBJ whole genome shotgun (WGS) entry which is preliminary data.</text>
</comment>
<evidence type="ECO:0000313" key="3">
    <source>
        <dbReference type="EMBL" id="TYJ98687.1"/>
    </source>
</evidence>
<accession>A0A5D3BHU1</accession>
<reference evidence="4 5" key="1">
    <citation type="submission" date="2019-08" db="EMBL/GenBank/DDBJ databases">
        <title>Draft genome sequences of two oriental melons (Cucumis melo L. var makuwa).</title>
        <authorList>
            <person name="Kwon S.-Y."/>
        </authorList>
    </citation>
    <scope>NUCLEOTIDE SEQUENCE [LARGE SCALE GENOMIC DNA]</scope>
    <source>
        <strain evidence="5">cv. Chang Bougi</strain>
        <strain evidence="4">cv. SW 3</strain>
        <tissue evidence="3">Leaf</tissue>
    </source>
</reference>
<dbReference type="Proteomes" id="UP000321393">
    <property type="component" value="Unassembled WGS sequence"/>
</dbReference>
<dbReference type="EMBL" id="SSTE01017387">
    <property type="protein sequence ID" value="KAA0040428.1"/>
    <property type="molecule type" value="Genomic_DNA"/>
</dbReference>
<evidence type="ECO:0000256" key="1">
    <source>
        <dbReference type="SAM" id="MobiDB-lite"/>
    </source>
</evidence>
<dbReference type="AlphaFoldDB" id="A0A5D3BHU1"/>
<feature type="compositionally biased region" description="Basic and acidic residues" evidence="1">
    <location>
        <begin position="35"/>
        <end position="45"/>
    </location>
</feature>
<name>A0A5D3BHU1_CUCMM</name>
<organism evidence="3 5">
    <name type="scientific">Cucumis melo var. makuwa</name>
    <name type="common">Oriental melon</name>
    <dbReference type="NCBI Taxonomy" id="1194695"/>
    <lineage>
        <taxon>Eukaryota</taxon>
        <taxon>Viridiplantae</taxon>
        <taxon>Streptophyta</taxon>
        <taxon>Embryophyta</taxon>
        <taxon>Tracheophyta</taxon>
        <taxon>Spermatophyta</taxon>
        <taxon>Magnoliopsida</taxon>
        <taxon>eudicotyledons</taxon>
        <taxon>Gunneridae</taxon>
        <taxon>Pentapetalae</taxon>
        <taxon>rosids</taxon>
        <taxon>fabids</taxon>
        <taxon>Cucurbitales</taxon>
        <taxon>Cucurbitaceae</taxon>
        <taxon>Benincaseae</taxon>
        <taxon>Cucumis</taxon>
    </lineage>
</organism>
<dbReference type="EMBL" id="SSTD01017952">
    <property type="protein sequence ID" value="TYJ98687.1"/>
    <property type="molecule type" value="Genomic_DNA"/>
</dbReference>
<evidence type="ECO:0000313" key="5">
    <source>
        <dbReference type="Proteomes" id="UP000321947"/>
    </source>
</evidence>
<protein>
    <submittedName>
        <fullName evidence="3">Uncharacterized protein</fullName>
    </submittedName>
</protein>
<proteinExistence type="predicted"/>
<dbReference type="Proteomes" id="UP000321947">
    <property type="component" value="Unassembled WGS sequence"/>
</dbReference>
<evidence type="ECO:0000313" key="2">
    <source>
        <dbReference type="EMBL" id="KAA0040428.1"/>
    </source>
</evidence>
<feature type="region of interest" description="Disordered" evidence="1">
    <location>
        <begin position="1"/>
        <end position="45"/>
    </location>
</feature>